<evidence type="ECO:0000256" key="2">
    <source>
        <dbReference type="ARBA" id="ARBA00023002"/>
    </source>
</evidence>
<name>A0A6A6EKQ5_9PEZI</name>
<dbReference type="PRINTS" id="PR00081">
    <property type="entry name" value="GDHRDH"/>
</dbReference>
<evidence type="ECO:0000313" key="3">
    <source>
        <dbReference type="EMBL" id="KAF2191623.1"/>
    </source>
</evidence>
<dbReference type="InterPro" id="IPR036291">
    <property type="entry name" value="NAD(P)-bd_dom_sf"/>
</dbReference>
<protein>
    <submittedName>
        <fullName evidence="3">NAD(P)-binding protein</fullName>
    </submittedName>
</protein>
<dbReference type="PANTHER" id="PTHR42760">
    <property type="entry name" value="SHORT-CHAIN DEHYDROGENASES/REDUCTASES FAMILY MEMBER"/>
    <property type="match status" value="1"/>
</dbReference>
<dbReference type="AlphaFoldDB" id="A0A6A6EKQ5"/>
<dbReference type="Pfam" id="PF13561">
    <property type="entry name" value="adh_short_C2"/>
    <property type="match status" value="1"/>
</dbReference>
<dbReference type="InterPro" id="IPR002347">
    <property type="entry name" value="SDR_fam"/>
</dbReference>
<comment type="similarity">
    <text evidence="1">Belongs to the short-chain dehydrogenases/reductases (SDR) family.</text>
</comment>
<dbReference type="SUPFAM" id="SSF51735">
    <property type="entry name" value="NAD(P)-binding Rossmann-fold domains"/>
    <property type="match status" value="1"/>
</dbReference>
<dbReference type="EMBL" id="ML994616">
    <property type="protein sequence ID" value="KAF2191623.1"/>
    <property type="molecule type" value="Genomic_DNA"/>
</dbReference>
<dbReference type="OrthoDB" id="294295at2759"/>
<keyword evidence="2" id="KW-0560">Oxidoreductase</keyword>
<reference evidence="3" key="1">
    <citation type="journal article" date="2020" name="Stud. Mycol.">
        <title>101 Dothideomycetes genomes: a test case for predicting lifestyles and emergence of pathogens.</title>
        <authorList>
            <person name="Haridas S."/>
            <person name="Albert R."/>
            <person name="Binder M."/>
            <person name="Bloem J."/>
            <person name="Labutti K."/>
            <person name="Salamov A."/>
            <person name="Andreopoulos B."/>
            <person name="Baker S."/>
            <person name="Barry K."/>
            <person name="Bills G."/>
            <person name="Bluhm B."/>
            <person name="Cannon C."/>
            <person name="Castanera R."/>
            <person name="Culley D."/>
            <person name="Daum C."/>
            <person name="Ezra D."/>
            <person name="Gonzalez J."/>
            <person name="Henrissat B."/>
            <person name="Kuo A."/>
            <person name="Liang C."/>
            <person name="Lipzen A."/>
            <person name="Lutzoni F."/>
            <person name="Magnuson J."/>
            <person name="Mondo S."/>
            <person name="Nolan M."/>
            <person name="Ohm R."/>
            <person name="Pangilinan J."/>
            <person name="Park H.-J."/>
            <person name="Ramirez L."/>
            <person name="Alfaro M."/>
            <person name="Sun H."/>
            <person name="Tritt A."/>
            <person name="Yoshinaga Y."/>
            <person name="Zwiers L.-H."/>
            <person name="Turgeon B."/>
            <person name="Goodwin S."/>
            <person name="Spatafora J."/>
            <person name="Crous P."/>
            <person name="Grigoriev I."/>
        </authorList>
    </citation>
    <scope>NUCLEOTIDE SEQUENCE</scope>
    <source>
        <strain evidence="3">CBS 207.26</strain>
    </source>
</reference>
<accession>A0A6A6EKQ5</accession>
<dbReference type="Proteomes" id="UP000800200">
    <property type="component" value="Unassembled WGS sequence"/>
</dbReference>
<proteinExistence type="inferred from homology"/>
<dbReference type="PANTHER" id="PTHR42760:SF5">
    <property type="entry name" value="2-DEHYDRO-3-DEOXY-D-GLUCONATE 5-DEHYDROGENASE"/>
    <property type="match status" value="1"/>
</dbReference>
<dbReference type="Gene3D" id="3.40.50.720">
    <property type="entry name" value="NAD(P)-binding Rossmann-like Domain"/>
    <property type="match status" value="1"/>
</dbReference>
<evidence type="ECO:0000256" key="1">
    <source>
        <dbReference type="ARBA" id="ARBA00006484"/>
    </source>
</evidence>
<keyword evidence="4" id="KW-1185">Reference proteome</keyword>
<dbReference type="PRINTS" id="PR00080">
    <property type="entry name" value="SDRFAMILY"/>
</dbReference>
<organism evidence="3 4">
    <name type="scientific">Zopfia rhizophila CBS 207.26</name>
    <dbReference type="NCBI Taxonomy" id="1314779"/>
    <lineage>
        <taxon>Eukaryota</taxon>
        <taxon>Fungi</taxon>
        <taxon>Dikarya</taxon>
        <taxon>Ascomycota</taxon>
        <taxon>Pezizomycotina</taxon>
        <taxon>Dothideomycetes</taxon>
        <taxon>Dothideomycetes incertae sedis</taxon>
        <taxon>Zopfiaceae</taxon>
        <taxon>Zopfia</taxon>
    </lineage>
</organism>
<gene>
    <name evidence="3" type="ORF">K469DRAFT_555518</name>
</gene>
<evidence type="ECO:0000313" key="4">
    <source>
        <dbReference type="Proteomes" id="UP000800200"/>
    </source>
</evidence>
<feature type="non-terminal residue" evidence="3">
    <location>
        <position position="1"/>
    </location>
</feature>
<sequence length="226" mass="23877">SVTEAGALICIAQRDMRNTSTADRIRAKGAKAEIVQCDLRDMEDAKGVFQKALDNMDGRIDITVNCGGLLMRKGSVDISQEEWDSVVDISLKALFFICQAAGRHMIPLRQGKIVNIASLNSFIGGEMVASNCASKGGVSRLTEALSNEWAKYKILVNAIAPGSVATDINTDLRADTKQYAARLASCLAAGWGAPADVAGPAVFLCSAASQYVTGEVLVVDGGHLGR</sequence>
<dbReference type="GO" id="GO:0016616">
    <property type="term" value="F:oxidoreductase activity, acting on the CH-OH group of donors, NAD or NADP as acceptor"/>
    <property type="evidence" value="ECO:0007669"/>
    <property type="project" value="TreeGrafter"/>
</dbReference>